<protein>
    <submittedName>
        <fullName evidence="1">Uncharacterized protein</fullName>
    </submittedName>
</protein>
<comment type="caution">
    <text evidence="1">The sequence shown here is derived from an EMBL/GenBank/DDBJ whole genome shotgun (WGS) entry which is preliminary data.</text>
</comment>
<keyword evidence="2" id="KW-1185">Reference proteome</keyword>
<evidence type="ECO:0000313" key="1">
    <source>
        <dbReference type="EMBL" id="KAJ0113633.1"/>
    </source>
</evidence>
<sequence length="163" mass="18008">MSSESQSQSPPPRDGYCATSVSMLFGSAIHLFIRCNSIMARELLTTVPVTGLLLLEAQYSYKYDEEKIEFFTGESNSDAKIARPEACGVNKVCTCRRCKEKADGKDCLVCDSMYHVSCVEPAVKEIPPKSWYCVSCAAKGIGLPHENCLVCERLNDEILDACF</sequence>
<dbReference type="Proteomes" id="UP001164250">
    <property type="component" value="Chromosome 1"/>
</dbReference>
<dbReference type="EMBL" id="CM047897">
    <property type="protein sequence ID" value="KAJ0113633.1"/>
    <property type="molecule type" value="Genomic_DNA"/>
</dbReference>
<gene>
    <name evidence="1" type="ORF">Patl1_02570</name>
</gene>
<accession>A0ACC1CD68</accession>
<organism evidence="1 2">
    <name type="scientific">Pistacia atlantica</name>
    <dbReference type="NCBI Taxonomy" id="434234"/>
    <lineage>
        <taxon>Eukaryota</taxon>
        <taxon>Viridiplantae</taxon>
        <taxon>Streptophyta</taxon>
        <taxon>Embryophyta</taxon>
        <taxon>Tracheophyta</taxon>
        <taxon>Spermatophyta</taxon>
        <taxon>Magnoliopsida</taxon>
        <taxon>eudicotyledons</taxon>
        <taxon>Gunneridae</taxon>
        <taxon>Pentapetalae</taxon>
        <taxon>rosids</taxon>
        <taxon>malvids</taxon>
        <taxon>Sapindales</taxon>
        <taxon>Anacardiaceae</taxon>
        <taxon>Pistacia</taxon>
    </lineage>
</organism>
<proteinExistence type="predicted"/>
<name>A0ACC1CD68_9ROSI</name>
<reference evidence="2" key="1">
    <citation type="journal article" date="2023" name="G3 (Bethesda)">
        <title>Genome assembly and association tests identify interacting loci associated with vigor, precocity, and sex in interspecific pistachio rootstocks.</title>
        <authorList>
            <person name="Palmer W."/>
            <person name="Jacygrad E."/>
            <person name="Sagayaradj S."/>
            <person name="Cavanaugh K."/>
            <person name="Han R."/>
            <person name="Bertier L."/>
            <person name="Beede B."/>
            <person name="Kafkas S."/>
            <person name="Golino D."/>
            <person name="Preece J."/>
            <person name="Michelmore R."/>
        </authorList>
    </citation>
    <scope>NUCLEOTIDE SEQUENCE [LARGE SCALE GENOMIC DNA]</scope>
</reference>
<evidence type="ECO:0000313" key="2">
    <source>
        <dbReference type="Proteomes" id="UP001164250"/>
    </source>
</evidence>